<evidence type="ECO:0000256" key="1">
    <source>
        <dbReference type="ARBA" id="ARBA00009995"/>
    </source>
</evidence>
<accession>A0A5C7GYQ6</accession>
<sequence length="139" mass="15567">MVGWATQEEVLAHHAVDGFLTDNGWNSTLESEVAGQPMICWPYFADQQVNSRFVGEVWRLRLDMKDVCDRKVVEKMVNDLMVDRREEFVKSTNRMANCNGYQGDAMDGVVELEGGGRGDACGSRQDLVSEPIQVTDGHL</sequence>
<dbReference type="PANTHER" id="PTHR48049:SF13">
    <property type="entry name" value="OS03G0824600 PROTEIN"/>
    <property type="match status" value="1"/>
</dbReference>
<dbReference type="Pfam" id="PF00201">
    <property type="entry name" value="UDPGT"/>
    <property type="match status" value="1"/>
</dbReference>
<evidence type="ECO:0000313" key="3">
    <source>
        <dbReference type="EMBL" id="TXG49880.1"/>
    </source>
</evidence>
<evidence type="ECO:0000256" key="2">
    <source>
        <dbReference type="ARBA" id="ARBA00022679"/>
    </source>
</evidence>
<reference evidence="4" key="1">
    <citation type="journal article" date="2019" name="Gigascience">
        <title>De novo genome assembly of the endangered Acer yangbiense, a plant species with extremely small populations endemic to Yunnan Province, China.</title>
        <authorList>
            <person name="Yang J."/>
            <person name="Wariss H.M."/>
            <person name="Tao L."/>
            <person name="Zhang R."/>
            <person name="Yun Q."/>
            <person name="Hollingsworth P."/>
            <person name="Dao Z."/>
            <person name="Luo G."/>
            <person name="Guo H."/>
            <person name="Ma Y."/>
            <person name="Sun W."/>
        </authorList>
    </citation>
    <scope>NUCLEOTIDE SEQUENCE [LARGE SCALE GENOMIC DNA]</scope>
    <source>
        <strain evidence="4">cv. Malutang</strain>
    </source>
</reference>
<dbReference type="InterPro" id="IPR050481">
    <property type="entry name" value="UDP-glycosyltransf_plant"/>
</dbReference>
<dbReference type="InterPro" id="IPR002213">
    <property type="entry name" value="UDP_glucos_trans"/>
</dbReference>
<dbReference type="AlphaFoldDB" id="A0A5C7GYQ6"/>
<comment type="caution">
    <text evidence="3">The sequence shown here is derived from an EMBL/GenBank/DDBJ whole genome shotgun (WGS) entry which is preliminary data.</text>
</comment>
<dbReference type="EMBL" id="VAHF01000012">
    <property type="protein sequence ID" value="TXG49880.1"/>
    <property type="molecule type" value="Genomic_DNA"/>
</dbReference>
<dbReference type="PANTHER" id="PTHR48049">
    <property type="entry name" value="GLYCOSYLTRANSFERASE"/>
    <property type="match status" value="1"/>
</dbReference>
<organism evidence="3 4">
    <name type="scientific">Acer yangbiense</name>
    <dbReference type="NCBI Taxonomy" id="1000413"/>
    <lineage>
        <taxon>Eukaryota</taxon>
        <taxon>Viridiplantae</taxon>
        <taxon>Streptophyta</taxon>
        <taxon>Embryophyta</taxon>
        <taxon>Tracheophyta</taxon>
        <taxon>Spermatophyta</taxon>
        <taxon>Magnoliopsida</taxon>
        <taxon>eudicotyledons</taxon>
        <taxon>Gunneridae</taxon>
        <taxon>Pentapetalae</taxon>
        <taxon>rosids</taxon>
        <taxon>malvids</taxon>
        <taxon>Sapindales</taxon>
        <taxon>Sapindaceae</taxon>
        <taxon>Hippocastanoideae</taxon>
        <taxon>Acereae</taxon>
        <taxon>Acer</taxon>
    </lineage>
</organism>
<dbReference type="OrthoDB" id="5835829at2759"/>
<evidence type="ECO:0000313" key="4">
    <source>
        <dbReference type="Proteomes" id="UP000323000"/>
    </source>
</evidence>
<dbReference type="Gene3D" id="3.40.50.2000">
    <property type="entry name" value="Glycogen Phosphorylase B"/>
    <property type="match status" value="1"/>
</dbReference>
<comment type="similarity">
    <text evidence="1">Belongs to the UDP-glycosyltransferase family.</text>
</comment>
<gene>
    <name evidence="3" type="ORF">EZV62_025755</name>
</gene>
<protein>
    <submittedName>
        <fullName evidence="3">Uncharacterized protein</fullName>
    </submittedName>
</protein>
<dbReference type="GO" id="GO:0035251">
    <property type="term" value="F:UDP-glucosyltransferase activity"/>
    <property type="evidence" value="ECO:0007669"/>
    <property type="project" value="InterPro"/>
</dbReference>
<dbReference type="Proteomes" id="UP000323000">
    <property type="component" value="Chromosome 12"/>
</dbReference>
<dbReference type="SUPFAM" id="SSF53756">
    <property type="entry name" value="UDP-Glycosyltransferase/glycogen phosphorylase"/>
    <property type="match status" value="1"/>
</dbReference>
<proteinExistence type="inferred from homology"/>
<name>A0A5C7GYQ6_9ROSI</name>
<keyword evidence="2" id="KW-0808">Transferase</keyword>
<keyword evidence="4" id="KW-1185">Reference proteome</keyword>